<evidence type="ECO:0000256" key="4">
    <source>
        <dbReference type="ARBA" id="ARBA00022643"/>
    </source>
</evidence>
<dbReference type="CDD" id="cd02136">
    <property type="entry name" value="PnbA_NfnB-like"/>
    <property type="match status" value="1"/>
</dbReference>
<dbReference type="InterPro" id="IPR000415">
    <property type="entry name" value="Nitroreductase-like"/>
</dbReference>
<organism evidence="7 8">
    <name type="scientific">Philodulcilactobacillus myokoensis</name>
    <dbReference type="NCBI Taxonomy" id="2929573"/>
    <lineage>
        <taxon>Bacteria</taxon>
        <taxon>Bacillati</taxon>
        <taxon>Bacillota</taxon>
        <taxon>Bacilli</taxon>
        <taxon>Lactobacillales</taxon>
        <taxon>Lactobacillaceae</taxon>
        <taxon>Philodulcilactobacillus</taxon>
    </lineage>
</organism>
<dbReference type="RefSeq" id="WP_286135790.1">
    <property type="nucleotide sequence ID" value="NZ_BRPL01000002.1"/>
</dbReference>
<protein>
    <submittedName>
        <fullName evidence="7">Nitroreductase</fullName>
    </submittedName>
</protein>
<reference evidence="7" key="2">
    <citation type="journal article" date="2023" name="PLoS ONE">
        <title>Philodulcilactobacillus myokoensis gen. nov., sp. nov., a fructophilic, acidophilic, and agar-phobic lactic acid bacterium isolated from fermented vegetable extracts.</title>
        <authorList>
            <person name="Kouya T."/>
            <person name="Ishiyama Y."/>
            <person name="Ohashi S."/>
            <person name="Kumakubo R."/>
            <person name="Yamazaki T."/>
            <person name="Otaki T."/>
        </authorList>
    </citation>
    <scope>NUCLEOTIDE SEQUENCE</scope>
    <source>
        <strain evidence="7">WR16-4</strain>
    </source>
</reference>
<dbReference type="PANTHER" id="PTHR43673">
    <property type="entry name" value="NAD(P)H NITROREDUCTASE YDGI-RELATED"/>
    <property type="match status" value="1"/>
</dbReference>
<accession>A0A9W6ESN6</accession>
<dbReference type="SUPFAM" id="SSF55469">
    <property type="entry name" value="FMN-dependent nitroreductase-like"/>
    <property type="match status" value="1"/>
</dbReference>
<evidence type="ECO:0000313" key="8">
    <source>
        <dbReference type="Proteomes" id="UP001144204"/>
    </source>
</evidence>
<comment type="caution">
    <text evidence="7">The sequence shown here is derived from an EMBL/GenBank/DDBJ whole genome shotgun (WGS) entry which is preliminary data.</text>
</comment>
<evidence type="ECO:0000256" key="1">
    <source>
        <dbReference type="ARBA" id="ARBA00001917"/>
    </source>
</evidence>
<keyword evidence="3" id="KW-0285">Flavoprotein</keyword>
<dbReference type="EMBL" id="BRPL01000002">
    <property type="protein sequence ID" value="GLB46329.1"/>
    <property type="molecule type" value="Genomic_DNA"/>
</dbReference>
<evidence type="ECO:0000313" key="7">
    <source>
        <dbReference type="EMBL" id="GLB46329.1"/>
    </source>
</evidence>
<reference evidence="7" key="1">
    <citation type="submission" date="2022-07" db="EMBL/GenBank/DDBJ databases">
        <authorList>
            <person name="Kouya T."/>
            <person name="Ishiyama Y."/>
        </authorList>
    </citation>
    <scope>NUCLEOTIDE SEQUENCE</scope>
    <source>
        <strain evidence="7">WR16-4</strain>
    </source>
</reference>
<evidence type="ECO:0000256" key="3">
    <source>
        <dbReference type="ARBA" id="ARBA00022630"/>
    </source>
</evidence>
<comment type="similarity">
    <text evidence="2">Belongs to the nitroreductase family.</text>
</comment>
<evidence type="ECO:0000259" key="6">
    <source>
        <dbReference type="Pfam" id="PF00881"/>
    </source>
</evidence>
<dbReference type="Pfam" id="PF00881">
    <property type="entry name" value="Nitroreductase"/>
    <property type="match status" value="1"/>
</dbReference>
<proteinExistence type="inferred from homology"/>
<keyword evidence="8" id="KW-1185">Reference proteome</keyword>
<dbReference type="PANTHER" id="PTHR43673:SF2">
    <property type="entry name" value="NITROREDUCTASE"/>
    <property type="match status" value="1"/>
</dbReference>
<dbReference type="AlphaFoldDB" id="A0A9W6ESN6"/>
<dbReference type="GO" id="GO:0016491">
    <property type="term" value="F:oxidoreductase activity"/>
    <property type="evidence" value="ECO:0007669"/>
    <property type="project" value="UniProtKB-KW"/>
</dbReference>
<evidence type="ECO:0000256" key="5">
    <source>
        <dbReference type="ARBA" id="ARBA00023002"/>
    </source>
</evidence>
<evidence type="ECO:0000256" key="2">
    <source>
        <dbReference type="ARBA" id="ARBA00007118"/>
    </source>
</evidence>
<keyword evidence="5" id="KW-0560">Oxidoreductase</keyword>
<dbReference type="Proteomes" id="UP001144204">
    <property type="component" value="Unassembled WGS sequence"/>
</dbReference>
<feature type="domain" description="Nitroreductase" evidence="6">
    <location>
        <begin position="8"/>
        <end position="190"/>
    </location>
</feature>
<dbReference type="InterPro" id="IPR029479">
    <property type="entry name" value="Nitroreductase"/>
</dbReference>
<keyword evidence="4" id="KW-0288">FMN</keyword>
<sequence>METKKAIFGRHAVRHFKDEPISDDDIKDIIHTAQQAPSWIDAQEARVYAASGDTLAKIRKEHAQLNHDVNVNGNAVIPLLPVSKWDQTSQDNMSGFQKVQHKHIGPNGHGDESDNLFYAPNVVYLTLPKHHSEWSVFDLGLLAQNIMVAAYDKGIDSMPAFEFVKYPKHLGKNLNIKDNEEVVMGLGLGYEDPNADINNVDSPRMDVNDILHFKK</sequence>
<name>A0A9W6ESN6_9LACO</name>
<comment type="cofactor">
    <cofactor evidence="1">
        <name>FMN</name>
        <dbReference type="ChEBI" id="CHEBI:58210"/>
    </cofactor>
</comment>
<gene>
    <name evidence="7" type="ORF">WR164_03080</name>
</gene>
<dbReference type="Gene3D" id="3.40.109.10">
    <property type="entry name" value="NADH Oxidase"/>
    <property type="match status" value="1"/>
</dbReference>